<dbReference type="PANTHER" id="PTHR14969:SF13">
    <property type="entry name" value="AT30094P"/>
    <property type="match status" value="1"/>
</dbReference>
<gene>
    <name evidence="6" type="primary">lssY_2</name>
    <name evidence="6" type="ORF">Lste_2424</name>
</gene>
<sequence>MESSFNLLAMQRKQARRLILFFICSVGFLLLALIIKWQGSIFFINTATYQFAHQLRTSFLDLVAIFICLLGDKKVIIPVFAINSAWLIYQQKTRLALYLFGVIALAAILAFVFKIVIASPRPGAMTAVLKNFSFPSGHVTLCSAYLVFLYALITPYFSSAKQKITLILFIVILIAVVSARILLDAHWLADVVAGALLGSSCGLIGAYGYYRKTPMTLNVGLLLKMLSLIFLVISSLYLIFFWQKILNTYQIKNGAPTLERTAKLN</sequence>
<dbReference type="STRING" id="947033.Lste_2424"/>
<dbReference type="GO" id="GO:0042392">
    <property type="term" value="F:sphingosine-1-phosphate phosphatase activity"/>
    <property type="evidence" value="ECO:0007669"/>
    <property type="project" value="TreeGrafter"/>
</dbReference>
<dbReference type="Gene3D" id="1.20.144.10">
    <property type="entry name" value="Phosphatidic acid phosphatase type 2/haloperoxidase"/>
    <property type="match status" value="1"/>
</dbReference>
<name>A0A0W0ZJU9_9GAMM</name>
<reference evidence="6 7" key="1">
    <citation type="submission" date="2015-11" db="EMBL/GenBank/DDBJ databases">
        <title>Genomic analysis of 38 Legionella species identifies large and diverse effector repertoires.</title>
        <authorList>
            <person name="Burstein D."/>
            <person name="Amaro F."/>
            <person name="Zusman T."/>
            <person name="Lifshitz Z."/>
            <person name="Cohen O."/>
            <person name="Gilbert J.A."/>
            <person name="Pupko T."/>
            <person name="Shuman H.A."/>
            <person name="Segal G."/>
        </authorList>
    </citation>
    <scope>NUCLEOTIDE SEQUENCE [LARGE SCALE GENOMIC DNA]</scope>
    <source>
        <strain evidence="6 7">IMVS3376</strain>
    </source>
</reference>
<evidence type="ECO:0000256" key="1">
    <source>
        <dbReference type="ARBA" id="ARBA00012374"/>
    </source>
</evidence>
<feature type="domain" description="Phosphatidic acid phosphatase type 2/haloperoxidase" evidence="5">
    <location>
        <begin position="95"/>
        <end position="206"/>
    </location>
</feature>
<dbReference type="InterPro" id="IPR036938">
    <property type="entry name" value="PAP2/HPO_sf"/>
</dbReference>
<feature type="transmembrane region" description="Helical" evidence="4">
    <location>
        <begin position="59"/>
        <end position="83"/>
    </location>
</feature>
<dbReference type="Pfam" id="PF01569">
    <property type="entry name" value="PAP2"/>
    <property type="match status" value="1"/>
</dbReference>
<dbReference type="SUPFAM" id="SSF48317">
    <property type="entry name" value="Acid phosphatase/Vanadium-dependent haloperoxidase"/>
    <property type="match status" value="1"/>
</dbReference>
<evidence type="ECO:0000256" key="2">
    <source>
        <dbReference type="ARBA" id="ARBA00032707"/>
    </source>
</evidence>
<feature type="transmembrane region" description="Helical" evidence="4">
    <location>
        <begin position="18"/>
        <end position="39"/>
    </location>
</feature>
<evidence type="ECO:0000313" key="7">
    <source>
        <dbReference type="Proteomes" id="UP000054926"/>
    </source>
</evidence>
<keyword evidence="4" id="KW-1133">Transmembrane helix</keyword>
<feature type="transmembrane region" description="Helical" evidence="4">
    <location>
        <begin position="95"/>
        <end position="117"/>
    </location>
</feature>
<comment type="catalytic activity">
    <reaction evidence="3">
        <text>di-trans,octa-cis-undecaprenyl diphosphate + H2O = di-trans,octa-cis-undecaprenyl phosphate + phosphate + H(+)</text>
        <dbReference type="Rhea" id="RHEA:28094"/>
        <dbReference type="ChEBI" id="CHEBI:15377"/>
        <dbReference type="ChEBI" id="CHEBI:15378"/>
        <dbReference type="ChEBI" id="CHEBI:43474"/>
        <dbReference type="ChEBI" id="CHEBI:58405"/>
        <dbReference type="ChEBI" id="CHEBI:60392"/>
        <dbReference type="EC" id="3.6.1.27"/>
    </reaction>
</comment>
<keyword evidence="4" id="KW-0812">Transmembrane</keyword>
<keyword evidence="4" id="KW-0472">Membrane</keyword>
<protein>
    <recommendedName>
        <fullName evidence="1">undecaprenyl-diphosphate phosphatase</fullName>
        <ecNumber evidence="1">3.6.1.27</ecNumber>
    </recommendedName>
    <alternativeName>
        <fullName evidence="2">Undecaprenyl pyrophosphate phosphatase</fullName>
    </alternativeName>
</protein>
<evidence type="ECO:0000256" key="4">
    <source>
        <dbReference type="SAM" id="Phobius"/>
    </source>
</evidence>
<evidence type="ECO:0000259" key="5">
    <source>
        <dbReference type="SMART" id="SM00014"/>
    </source>
</evidence>
<feature type="transmembrane region" description="Helical" evidence="4">
    <location>
        <begin position="221"/>
        <end position="242"/>
    </location>
</feature>
<evidence type="ECO:0000313" key="6">
    <source>
        <dbReference type="EMBL" id="KTD69266.1"/>
    </source>
</evidence>
<organism evidence="6 7">
    <name type="scientific">Legionella steelei</name>
    <dbReference type="NCBI Taxonomy" id="947033"/>
    <lineage>
        <taxon>Bacteria</taxon>
        <taxon>Pseudomonadati</taxon>
        <taxon>Pseudomonadota</taxon>
        <taxon>Gammaproteobacteria</taxon>
        <taxon>Legionellales</taxon>
        <taxon>Legionellaceae</taxon>
        <taxon>Legionella</taxon>
    </lineage>
</organism>
<dbReference type="SMART" id="SM00014">
    <property type="entry name" value="acidPPc"/>
    <property type="match status" value="1"/>
</dbReference>
<feature type="transmembrane region" description="Helical" evidence="4">
    <location>
        <begin position="189"/>
        <end position="209"/>
    </location>
</feature>
<evidence type="ECO:0000256" key="3">
    <source>
        <dbReference type="ARBA" id="ARBA00047594"/>
    </source>
</evidence>
<dbReference type="PANTHER" id="PTHR14969">
    <property type="entry name" value="SPHINGOSINE-1-PHOSPHATE PHOSPHOHYDROLASE"/>
    <property type="match status" value="1"/>
</dbReference>
<accession>A0A0W0ZJU9</accession>
<dbReference type="GO" id="GO:0050380">
    <property type="term" value="F:undecaprenyl-diphosphatase activity"/>
    <property type="evidence" value="ECO:0007669"/>
    <property type="project" value="UniProtKB-EC"/>
</dbReference>
<keyword evidence="7" id="KW-1185">Reference proteome</keyword>
<comment type="caution">
    <text evidence="6">The sequence shown here is derived from an EMBL/GenBank/DDBJ whole genome shotgun (WGS) entry which is preliminary data.</text>
</comment>
<feature type="transmembrane region" description="Helical" evidence="4">
    <location>
        <begin position="137"/>
        <end position="157"/>
    </location>
</feature>
<dbReference type="EC" id="3.6.1.27" evidence="1"/>
<dbReference type="CDD" id="cd03392">
    <property type="entry name" value="PAP2_like_2"/>
    <property type="match status" value="1"/>
</dbReference>
<dbReference type="PATRIC" id="fig|947033.5.peg.2571"/>
<proteinExistence type="predicted"/>
<dbReference type="Proteomes" id="UP000054926">
    <property type="component" value="Unassembled WGS sequence"/>
</dbReference>
<dbReference type="AlphaFoldDB" id="A0A0W0ZJU9"/>
<dbReference type="RefSeq" id="WP_058511215.1">
    <property type="nucleotide sequence ID" value="NZ_DAIOMV010000005.1"/>
</dbReference>
<dbReference type="InterPro" id="IPR000326">
    <property type="entry name" value="PAP2/HPO"/>
</dbReference>
<dbReference type="EMBL" id="LNYY01000019">
    <property type="protein sequence ID" value="KTD69266.1"/>
    <property type="molecule type" value="Genomic_DNA"/>
</dbReference>
<feature type="transmembrane region" description="Helical" evidence="4">
    <location>
        <begin position="164"/>
        <end position="183"/>
    </location>
</feature>